<feature type="compositionally biased region" description="Low complexity" evidence="1">
    <location>
        <begin position="608"/>
        <end position="624"/>
    </location>
</feature>
<sequence>MGPSRHTRAAGAPSSSSRKGEDVSTSALTTIAASASRTPTRASPYAKTPTKSSSSALTLAPYTPTSRTNSPMMLREIFSIISPFRGLSKARRSAAFGSSGESDAEEEQSNRSLAAPQTSTLEDVEEAVDSEDRMIEDAEEGVSAADVPASFQPSQHELLDVPSSVRRNTRSPSPIPRSTMPAPPRSLPLADNALVTPGLRRQFANAKADATPATSGPSAAYRPPTQTSPVSRNYDLLARFFSEKQRGGQGGLTEVEVEGCIRLIEESMTSGRNLESEFIGSSSAQQRHFASSSRASSIAPPAMPSSQSTNNLFHPGTSQMHASSSAYSFLAPRAPASQSSFGGSTSSARRRPIYLGPGMSGLSLNRRRPVVASASRAAALVRTQAQGGFMQRSSTDPNLARYGRDADDEQNASDRAEEGKRRRTAADFASPAQGRLSAAEQTVQFEPAYEKQARQSSALAKNIATIASTNGASESPLKRAAPDAESAGPMTAKASPPKTRTASAIQDILKTTPPVRPATKPELVNPYQSAASLTAKGKKADDEATERPVRRSARSSMLTRAKARESAKAAEKNSPPRKESVLDLIERTAPKTSKRKPDAPEPQHNGKTAATEPAATPAPAAAEPFEAERKLQKTEEVQRRLEALTKAKQDQQQTAPNPAVTVEKKASVSLVPPQYTATKPKKPSPLSAAFQAPDSPSSDSEASATVPQLRGPTLAQPSFDFGGPASAKVTAPSSGFSFSAPKLSAAAPASAPAAAVSSSGFSFSKPVASAAPSTSAPSPALSSGFSFTPVGSAPAPSKPSATSASSVGFSFSAPKPAPTAPAAGPTTSTSAVSSIRAPQPSSPRSEVLTEDVSKLPEFEFKAPAVSTSTYGDKALRDEISSVAQAALPQFEFIYDIDTSAAEEKKQTQTWDRAAASAKALASSCSGGFSFSAARPGQETSDAGTGFSLSVPKVTQPNAFANTGFSLSASPAPAVPSSAANTAVIEESSTEDTSSSDDPSKAQSSGLLGEGEGEESESTLFEVRAKIWRLDMETKLWKDLGVCIAKIKHDSATGKHRLLARNEANGKVAVNFMAYKGLKTMLDKTVNSFLGFDGQEPMQLRIKVKTEDMAKEFKDKIEDAGAKV</sequence>
<feature type="compositionally biased region" description="Polar residues" evidence="1">
    <location>
        <begin position="49"/>
        <end position="71"/>
    </location>
</feature>
<feature type="compositionally biased region" description="Polar residues" evidence="1">
    <location>
        <begin position="309"/>
        <end position="319"/>
    </location>
</feature>
<feature type="compositionally biased region" description="Low complexity" evidence="1">
    <location>
        <begin position="285"/>
        <end position="308"/>
    </location>
</feature>
<feature type="compositionally biased region" description="Basic and acidic residues" evidence="1">
    <location>
        <begin position="626"/>
        <end position="649"/>
    </location>
</feature>
<dbReference type="CDD" id="cd13170">
    <property type="entry name" value="RanBD_NUP50"/>
    <property type="match status" value="1"/>
</dbReference>
<proteinExistence type="predicted"/>
<feature type="compositionally biased region" description="Basic and acidic residues" evidence="1">
    <location>
        <begin position="562"/>
        <end position="601"/>
    </location>
</feature>
<feature type="region of interest" description="Disordered" evidence="1">
    <location>
        <begin position="285"/>
        <end position="319"/>
    </location>
</feature>
<feature type="region of interest" description="Disordered" evidence="1">
    <location>
        <begin position="1"/>
        <end position="72"/>
    </location>
</feature>
<organism evidence="3">
    <name type="scientific">Melanopsichium pennsylvanicum 4</name>
    <dbReference type="NCBI Taxonomy" id="1398559"/>
    <lineage>
        <taxon>Eukaryota</taxon>
        <taxon>Fungi</taxon>
        <taxon>Dikarya</taxon>
        <taxon>Basidiomycota</taxon>
        <taxon>Ustilaginomycotina</taxon>
        <taxon>Ustilaginomycetes</taxon>
        <taxon>Ustilaginales</taxon>
        <taxon>Ustilaginaceae</taxon>
        <taxon>Melanopsichium</taxon>
    </lineage>
</organism>
<name>A0A077R3V5_9BASI</name>
<dbReference type="InterPro" id="IPR053074">
    <property type="entry name" value="NPC_Nucleoporin"/>
</dbReference>
<dbReference type="AlphaFoldDB" id="A0A077R3V5"/>
<feature type="compositionally biased region" description="Low complexity" evidence="1">
    <location>
        <begin position="337"/>
        <end position="347"/>
    </location>
</feature>
<feature type="region of interest" description="Disordered" evidence="1">
    <location>
        <begin position="205"/>
        <end position="230"/>
    </location>
</feature>
<feature type="compositionally biased region" description="Polar residues" evidence="1">
    <location>
        <begin position="385"/>
        <end position="397"/>
    </location>
</feature>
<dbReference type="InterPro" id="IPR011993">
    <property type="entry name" value="PH-like_dom_sf"/>
</dbReference>
<feature type="compositionally biased region" description="Basic and acidic residues" evidence="1">
    <location>
        <begin position="538"/>
        <end position="549"/>
    </location>
</feature>
<feature type="region of interest" description="Disordered" evidence="1">
    <location>
        <begin position="89"/>
        <end position="188"/>
    </location>
</feature>
<protein>
    <recommendedName>
        <fullName evidence="2">RanBD1 domain-containing protein</fullName>
    </recommendedName>
</protein>
<evidence type="ECO:0000259" key="2">
    <source>
        <dbReference type="PROSITE" id="PS50196"/>
    </source>
</evidence>
<dbReference type="PROSITE" id="PS50196">
    <property type="entry name" value="RANBD1"/>
    <property type="match status" value="1"/>
</dbReference>
<dbReference type="PANTHER" id="PTHR38697">
    <property type="entry name" value="NUCLEAR PORE COMPLEX PROTEIN SIMILAR TO S. CEREVISIAE NUP2 (EUROFUNG)"/>
    <property type="match status" value="1"/>
</dbReference>
<feature type="compositionally biased region" description="Low complexity" evidence="1">
    <location>
        <begin position="24"/>
        <end position="44"/>
    </location>
</feature>
<dbReference type="SUPFAM" id="SSF50729">
    <property type="entry name" value="PH domain-like"/>
    <property type="match status" value="1"/>
</dbReference>
<dbReference type="Pfam" id="PF00638">
    <property type="entry name" value="Ran_BP1"/>
    <property type="match status" value="1"/>
</dbReference>
<dbReference type="Gene3D" id="2.30.29.30">
    <property type="entry name" value="Pleckstrin-homology domain (PH domain)/Phosphotyrosine-binding domain (PTB)"/>
    <property type="match status" value="1"/>
</dbReference>
<feature type="region of interest" description="Disordered" evidence="1">
    <location>
        <begin position="470"/>
        <end position="732"/>
    </location>
</feature>
<accession>A0A077R3V5</accession>
<feature type="domain" description="RanBD1" evidence="2">
    <location>
        <begin position="1012"/>
        <end position="1123"/>
    </location>
</feature>
<feature type="compositionally biased region" description="Polar residues" evidence="1">
    <location>
        <begin position="110"/>
        <end position="121"/>
    </location>
</feature>
<feature type="compositionally biased region" description="Low complexity" evidence="1">
    <location>
        <begin position="692"/>
        <end position="704"/>
    </location>
</feature>
<dbReference type="SMART" id="SM00160">
    <property type="entry name" value="RanBD"/>
    <property type="match status" value="1"/>
</dbReference>
<feature type="region of interest" description="Disordered" evidence="1">
    <location>
        <begin position="385"/>
        <end position="439"/>
    </location>
</feature>
<evidence type="ECO:0000256" key="1">
    <source>
        <dbReference type="SAM" id="MobiDB-lite"/>
    </source>
</evidence>
<feature type="compositionally biased region" description="Low complexity" evidence="1">
    <location>
        <begin position="990"/>
        <end position="1006"/>
    </location>
</feature>
<dbReference type="InterPro" id="IPR000156">
    <property type="entry name" value="Ran_bind_dom"/>
</dbReference>
<feature type="region of interest" description="Disordered" evidence="1">
    <location>
        <begin position="975"/>
        <end position="1015"/>
    </location>
</feature>
<dbReference type="PANTHER" id="PTHR38697:SF1">
    <property type="entry name" value="NUCLEAR PORE COMPLEX PROTEIN SIMILAR TO S. CEREVISIAE NUP2 (EUROFUNG)"/>
    <property type="match status" value="1"/>
</dbReference>
<dbReference type="EMBL" id="HG529582">
    <property type="protein sequence ID" value="CDI53548.1"/>
    <property type="molecule type" value="Genomic_DNA"/>
</dbReference>
<reference evidence="3" key="1">
    <citation type="journal article" date="2014" name="Genome Biol. Evol.">
        <title>Gene Loss Rather Than Gene Gain Is Associated with a Host Jump from Monocots to Dicots in the Smut Fungus Melanopsichium pennsylvanicum.</title>
        <authorList>
            <person name="Sharma R."/>
            <person name="Mishra B."/>
            <person name="Runge F."/>
            <person name="Thines M."/>
        </authorList>
    </citation>
    <scope>NUCLEOTIDE SEQUENCE</scope>
    <source>
        <strain evidence="3">4</strain>
    </source>
</reference>
<evidence type="ECO:0000313" key="3">
    <source>
        <dbReference type="EMBL" id="CDI53548.1"/>
    </source>
</evidence>
<feature type="region of interest" description="Disordered" evidence="1">
    <location>
        <begin position="814"/>
        <end position="850"/>
    </location>
</feature>
<feature type="region of interest" description="Disordered" evidence="1">
    <location>
        <begin position="334"/>
        <end position="362"/>
    </location>
</feature>
<feature type="compositionally biased region" description="Low complexity" evidence="1">
    <location>
        <begin position="814"/>
        <end position="834"/>
    </location>
</feature>